<keyword evidence="3" id="KW-0489">Methyltransferase</keyword>
<name>A0A1I1F401_9LACO</name>
<dbReference type="GO" id="GO:0032259">
    <property type="term" value="P:methylation"/>
    <property type="evidence" value="ECO:0007669"/>
    <property type="project" value="UniProtKB-KW"/>
</dbReference>
<organism evidence="3 4">
    <name type="scientific">Fructobacillus durionis</name>
    <dbReference type="NCBI Taxonomy" id="283737"/>
    <lineage>
        <taxon>Bacteria</taxon>
        <taxon>Bacillati</taxon>
        <taxon>Bacillota</taxon>
        <taxon>Bacilli</taxon>
        <taxon>Lactobacillales</taxon>
        <taxon>Lactobacillaceae</taxon>
        <taxon>Fructobacillus</taxon>
    </lineage>
</organism>
<dbReference type="RefSeq" id="WP_091502041.1">
    <property type="nucleotide sequence ID" value="NZ_FOLI01000002.1"/>
</dbReference>
<dbReference type="SUPFAM" id="SSF53335">
    <property type="entry name" value="S-adenosyl-L-methionine-dependent methyltransferases"/>
    <property type="match status" value="1"/>
</dbReference>
<dbReference type="CDD" id="cd02440">
    <property type="entry name" value="AdoMet_MTases"/>
    <property type="match status" value="1"/>
</dbReference>
<evidence type="ECO:0000313" key="3">
    <source>
        <dbReference type="EMBL" id="SFB93997.1"/>
    </source>
</evidence>
<evidence type="ECO:0000259" key="2">
    <source>
        <dbReference type="Pfam" id="PF08241"/>
    </source>
</evidence>
<dbReference type="AlphaFoldDB" id="A0A1I1F401"/>
<protein>
    <submittedName>
        <fullName evidence="3">Methyltransferase domain-containing protein</fullName>
    </submittedName>
</protein>
<keyword evidence="1" id="KW-0812">Transmembrane</keyword>
<dbReference type="PANTHER" id="PTHR45277">
    <property type="entry name" value="EXPRESSED PROTEIN"/>
    <property type="match status" value="1"/>
</dbReference>
<dbReference type="PANTHER" id="PTHR45277:SF1">
    <property type="entry name" value="EXPRESSED PROTEIN"/>
    <property type="match status" value="1"/>
</dbReference>
<reference evidence="3 4" key="1">
    <citation type="submission" date="2016-10" db="EMBL/GenBank/DDBJ databases">
        <authorList>
            <person name="de Groot N.N."/>
        </authorList>
    </citation>
    <scope>NUCLEOTIDE SEQUENCE [LARGE SCALE GENOMIC DNA]</scope>
    <source>
        <strain evidence="3 4">DSM 19113</strain>
    </source>
</reference>
<dbReference type="STRING" id="283737.SAMN05660453_0661"/>
<accession>A0A1I1F401</accession>
<feature type="domain" description="Methyltransferase type 11" evidence="2">
    <location>
        <begin position="75"/>
        <end position="184"/>
    </location>
</feature>
<dbReference type="GO" id="GO:0008757">
    <property type="term" value="F:S-adenosylmethionine-dependent methyltransferase activity"/>
    <property type="evidence" value="ECO:0007669"/>
    <property type="project" value="InterPro"/>
</dbReference>
<keyword evidence="1" id="KW-0472">Membrane</keyword>
<sequence>MKKGVDAPYALFGMTFAAILFCFQAIRTNNLIFWISTIVLSFSAVTYFHTTYFGKYKIIEAAVRRLHIKTDNQILDLGTGHGIVLTEVAKYLKVPGKATGIDIWRSSDQSNNSSESATSNIHRLGYEKVANVMTANMLALPFPDNSFDIITASLSIHNLKSNTERAIALTEATRVLKPNGKLLIIDLKYAREYQETLLHSNQFTTVQSVKNGYNGWWGGPWMATTIITAQKNK</sequence>
<keyword evidence="4" id="KW-1185">Reference proteome</keyword>
<dbReference type="Pfam" id="PF08241">
    <property type="entry name" value="Methyltransf_11"/>
    <property type="match status" value="1"/>
</dbReference>
<feature type="transmembrane region" description="Helical" evidence="1">
    <location>
        <begin position="7"/>
        <end position="26"/>
    </location>
</feature>
<proteinExistence type="predicted"/>
<evidence type="ECO:0000256" key="1">
    <source>
        <dbReference type="SAM" id="Phobius"/>
    </source>
</evidence>
<feature type="transmembrane region" description="Helical" evidence="1">
    <location>
        <begin position="32"/>
        <end position="54"/>
    </location>
</feature>
<keyword evidence="3" id="KW-0808">Transferase</keyword>
<dbReference type="OrthoDB" id="9808140at2"/>
<dbReference type="Gene3D" id="3.40.50.150">
    <property type="entry name" value="Vaccinia Virus protein VP39"/>
    <property type="match status" value="1"/>
</dbReference>
<keyword evidence="1" id="KW-1133">Transmembrane helix</keyword>
<gene>
    <name evidence="3" type="ORF">SAMN05660453_0661</name>
</gene>
<dbReference type="InterPro" id="IPR029063">
    <property type="entry name" value="SAM-dependent_MTases_sf"/>
</dbReference>
<evidence type="ECO:0000313" key="4">
    <source>
        <dbReference type="Proteomes" id="UP000199376"/>
    </source>
</evidence>
<dbReference type="Proteomes" id="UP000199376">
    <property type="component" value="Unassembled WGS sequence"/>
</dbReference>
<dbReference type="EMBL" id="FOLI01000002">
    <property type="protein sequence ID" value="SFB93997.1"/>
    <property type="molecule type" value="Genomic_DNA"/>
</dbReference>
<dbReference type="InterPro" id="IPR013216">
    <property type="entry name" value="Methyltransf_11"/>
</dbReference>